<protein>
    <submittedName>
        <fullName evidence="1">Uncharacterized protein</fullName>
    </submittedName>
</protein>
<feature type="non-terminal residue" evidence="1">
    <location>
        <position position="1"/>
    </location>
</feature>
<dbReference type="EMBL" id="KB740277">
    <property type="protein sequence ID" value="ENN80968.1"/>
    <property type="molecule type" value="Genomic_DNA"/>
</dbReference>
<organism evidence="1">
    <name type="scientific">Dendroctonus ponderosae</name>
    <name type="common">Mountain pine beetle</name>
    <dbReference type="NCBI Taxonomy" id="77166"/>
    <lineage>
        <taxon>Eukaryota</taxon>
        <taxon>Metazoa</taxon>
        <taxon>Ecdysozoa</taxon>
        <taxon>Arthropoda</taxon>
        <taxon>Hexapoda</taxon>
        <taxon>Insecta</taxon>
        <taxon>Pterygota</taxon>
        <taxon>Neoptera</taxon>
        <taxon>Endopterygota</taxon>
        <taxon>Coleoptera</taxon>
        <taxon>Polyphaga</taxon>
        <taxon>Cucujiformia</taxon>
        <taxon>Curculionidae</taxon>
        <taxon>Scolytinae</taxon>
        <taxon>Dendroctonus</taxon>
    </lineage>
</organism>
<name>N6TSE0_DENPD</name>
<proteinExistence type="predicted"/>
<accession>N6TSE0</accession>
<evidence type="ECO:0000313" key="1">
    <source>
        <dbReference type="EMBL" id="ENN80968.1"/>
    </source>
</evidence>
<sequence length="181" mass="19453">MASTTRGSRDNLSTSTRALEVVLNPMEPFPPAHAMEEKVCPDGILFNAEAASRAFPCQDPIDSRLKPQTNVPISSATSEWATSRTAASSRTAWMDEDSTSTVQKAWPGTGIFTDEIDLTKYPIATLKPTWASPAPHRLVSSAWGLKNTASSDLQATVRGTISALRADPGCTTAAKEERLMT</sequence>
<dbReference type="AlphaFoldDB" id="N6TSE0"/>
<reference evidence="1" key="1">
    <citation type="journal article" date="2013" name="Genome Biol.">
        <title>Draft genome of the mountain pine beetle, Dendroctonus ponderosae Hopkins, a major forest pest.</title>
        <authorList>
            <person name="Keeling C.I."/>
            <person name="Yuen M.M."/>
            <person name="Liao N.Y."/>
            <person name="Docking T.R."/>
            <person name="Chan S.K."/>
            <person name="Taylor G.A."/>
            <person name="Palmquist D.L."/>
            <person name="Jackman S.D."/>
            <person name="Nguyen A."/>
            <person name="Li M."/>
            <person name="Henderson H."/>
            <person name="Janes J.K."/>
            <person name="Zhao Y."/>
            <person name="Pandoh P."/>
            <person name="Moore R."/>
            <person name="Sperling F.A."/>
            <person name="Huber D.P."/>
            <person name="Birol I."/>
            <person name="Jones S.J."/>
            <person name="Bohlmann J."/>
        </authorList>
    </citation>
    <scope>NUCLEOTIDE SEQUENCE</scope>
</reference>
<dbReference type="HOGENOM" id="CLU_1490516_0_0_1"/>
<gene>
    <name evidence="1" type="ORF">YQE_02620</name>
</gene>